<comment type="function">
    <text evidence="21">Peptidoglycan polymerase that is essential for cell division.</text>
</comment>
<dbReference type="GO" id="GO:0008955">
    <property type="term" value="F:peptidoglycan glycosyltransferase activity"/>
    <property type="evidence" value="ECO:0007669"/>
    <property type="project" value="UniProtKB-EC"/>
</dbReference>
<evidence type="ECO:0000313" key="24">
    <source>
        <dbReference type="EMBL" id="PIE32846.1"/>
    </source>
</evidence>
<reference evidence="24 25" key="1">
    <citation type="submission" date="2017-10" db="EMBL/GenBank/DDBJ databases">
        <title>Novel microbial diversity and functional potential in the marine mammal oral microbiome.</title>
        <authorList>
            <person name="Dudek N.K."/>
            <person name="Sun C.L."/>
            <person name="Burstein D."/>
            <person name="Kantor R.S."/>
            <person name="Aliaga Goltsman D.S."/>
            <person name="Bik E.M."/>
            <person name="Thomas B.C."/>
            <person name="Banfield J.F."/>
            <person name="Relman D.A."/>
        </authorList>
    </citation>
    <scope>NUCLEOTIDE SEQUENCE [LARGE SCALE GENOMIC DNA]</scope>
    <source>
        <strain evidence="24">DOLJORAL78_61_10</strain>
    </source>
</reference>
<evidence type="ECO:0000256" key="3">
    <source>
        <dbReference type="ARBA" id="ARBA00022475"/>
    </source>
</evidence>
<keyword evidence="11 23" id="KW-0472">Membrane</keyword>
<comment type="caution">
    <text evidence="24">The sequence shown here is derived from an EMBL/GenBank/DDBJ whole genome shotgun (WGS) entry which is preliminary data.</text>
</comment>
<feature type="transmembrane region" description="Helical" evidence="23">
    <location>
        <begin position="197"/>
        <end position="216"/>
    </location>
</feature>
<dbReference type="GO" id="GO:0005886">
    <property type="term" value="C:plasma membrane"/>
    <property type="evidence" value="ECO:0007669"/>
    <property type="project" value="UniProtKB-SubCell"/>
</dbReference>
<evidence type="ECO:0000256" key="6">
    <source>
        <dbReference type="ARBA" id="ARBA00022679"/>
    </source>
</evidence>
<dbReference type="InterPro" id="IPR001182">
    <property type="entry name" value="FtsW/RodA"/>
</dbReference>
<evidence type="ECO:0000256" key="7">
    <source>
        <dbReference type="ARBA" id="ARBA00022692"/>
    </source>
</evidence>
<evidence type="ECO:0000256" key="21">
    <source>
        <dbReference type="ARBA" id="ARBA00049966"/>
    </source>
</evidence>
<keyword evidence="9" id="KW-0573">Peptidoglycan synthesis</keyword>
<keyword evidence="12" id="KW-0131">Cell cycle</keyword>
<dbReference type="PANTHER" id="PTHR30474">
    <property type="entry name" value="CELL CYCLE PROTEIN"/>
    <property type="match status" value="1"/>
</dbReference>
<evidence type="ECO:0000256" key="5">
    <source>
        <dbReference type="ARBA" id="ARBA00022676"/>
    </source>
</evidence>
<feature type="transmembrane region" description="Helical" evidence="23">
    <location>
        <begin position="93"/>
        <end position="116"/>
    </location>
</feature>
<evidence type="ECO:0000256" key="19">
    <source>
        <dbReference type="ARBA" id="ARBA00044770"/>
    </source>
</evidence>
<dbReference type="InterPro" id="IPR013437">
    <property type="entry name" value="FtsW"/>
</dbReference>
<evidence type="ECO:0000313" key="25">
    <source>
        <dbReference type="Proteomes" id="UP000230914"/>
    </source>
</evidence>
<feature type="transmembrane region" description="Helical" evidence="23">
    <location>
        <begin position="136"/>
        <end position="153"/>
    </location>
</feature>
<keyword evidence="4" id="KW-0132">Cell division</keyword>
<evidence type="ECO:0000256" key="9">
    <source>
        <dbReference type="ARBA" id="ARBA00022984"/>
    </source>
</evidence>
<evidence type="ECO:0000256" key="17">
    <source>
        <dbReference type="ARBA" id="ARBA00041185"/>
    </source>
</evidence>
<evidence type="ECO:0000256" key="10">
    <source>
        <dbReference type="ARBA" id="ARBA00022989"/>
    </source>
</evidence>
<evidence type="ECO:0000256" key="15">
    <source>
        <dbReference type="ARBA" id="ARBA00033270"/>
    </source>
</evidence>
<proteinExistence type="inferred from homology"/>
<keyword evidence="10 23" id="KW-1133">Transmembrane helix</keyword>
<dbReference type="NCBIfam" id="TIGR02614">
    <property type="entry name" value="ftsW"/>
    <property type="match status" value="1"/>
</dbReference>
<dbReference type="Proteomes" id="UP000230914">
    <property type="component" value="Unassembled WGS sequence"/>
</dbReference>
<dbReference type="Pfam" id="PF01098">
    <property type="entry name" value="FTSW_RODA_SPOVE"/>
    <property type="match status" value="1"/>
</dbReference>
<sequence length="462" mass="49137">MLSLFPARQSSLQRTPRTHGERGARRHGLPGTTSIEPVRSRAESHRSMAPTRRMKRTTGPSRLKVRSSSTPTRQRRDLSRSPRRSQRLGPPPTAYYGIALIVAVLVMLGLVMVLSVTSAASVGTQTSAYAVVERQLGWAVIGLTLMVLILKIDYGWWRRVIPVGMALSAAAMLLPFAPGIGGEINDARSWVWLGPVSFQPVEFMKLATIAMLAYYLADQGDRVRERRYGIIPTILILGFGVLVSLVQKDIGSAVVLAGAGIGVAVIAGVPFTHLTITSLAGMLGLIFLILHNPRGMARVTSFFNPEATSQGAGYQSRQGQLSIANGHLFGAGIGASRFKRGYLPYAESDFIFAIIAEELGLIGSIAVIGGFAILVWFGVQTALAAPDRFGMLLAGGIATWFGVQAGVNLAGVAGVLPVTGITLPFISKGGSSLIVSLVAAGLLLNIARRARTSDLRLVTKGT</sequence>
<feature type="transmembrane region" description="Helical" evidence="23">
    <location>
        <begin position="389"/>
        <end position="413"/>
    </location>
</feature>
<feature type="transmembrane region" description="Helical" evidence="23">
    <location>
        <begin position="228"/>
        <end position="246"/>
    </location>
</feature>
<evidence type="ECO:0000256" key="13">
    <source>
        <dbReference type="ARBA" id="ARBA00023316"/>
    </source>
</evidence>
<dbReference type="EC" id="2.4.99.28" evidence="19"/>
<keyword evidence="5" id="KW-0328">Glycosyltransferase</keyword>
<evidence type="ECO:0000256" key="8">
    <source>
        <dbReference type="ARBA" id="ARBA00022960"/>
    </source>
</evidence>
<feature type="transmembrane region" description="Helical" evidence="23">
    <location>
        <begin position="160"/>
        <end position="177"/>
    </location>
</feature>
<comment type="catalytic activity">
    <reaction evidence="20">
        <text>[GlcNAc-(1-&gt;4)-Mur2Ac(oyl-L-Ala-gamma-D-Glu-L-Lys-D-Ala-D-Ala)](n)-di-trans,octa-cis-undecaprenyl diphosphate + beta-D-GlcNAc-(1-&gt;4)-Mur2Ac(oyl-L-Ala-gamma-D-Glu-L-Lys-D-Ala-D-Ala)-di-trans,octa-cis-undecaprenyl diphosphate = [GlcNAc-(1-&gt;4)-Mur2Ac(oyl-L-Ala-gamma-D-Glu-L-Lys-D-Ala-D-Ala)](n+1)-di-trans,octa-cis-undecaprenyl diphosphate + di-trans,octa-cis-undecaprenyl diphosphate + H(+)</text>
        <dbReference type="Rhea" id="RHEA:23708"/>
        <dbReference type="Rhea" id="RHEA-COMP:9602"/>
        <dbReference type="Rhea" id="RHEA-COMP:9603"/>
        <dbReference type="ChEBI" id="CHEBI:15378"/>
        <dbReference type="ChEBI" id="CHEBI:58405"/>
        <dbReference type="ChEBI" id="CHEBI:60033"/>
        <dbReference type="ChEBI" id="CHEBI:78435"/>
        <dbReference type="EC" id="2.4.99.28"/>
    </reaction>
</comment>
<name>A0A2G6KAV5_9ACTN</name>
<evidence type="ECO:0000256" key="11">
    <source>
        <dbReference type="ARBA" id="ARBA00023136"/>
    </source>
</evidence>
<dbReference type="GO" id="GO:0008360">
    <property type="term" value="P:regulation of cell shape"/>
    <property type="evidence" value="ECO:0007669"/>
    <property type="project" value="UniProtKB-KW"/>
</dbReference>
<evidence type="ECO:0000256" key="18">
    <source>
        <dbReference type="ARBA" id="ARBA00041418"/>
    </source>
</evidence>
<dbReference type="GO" id="GO:0032153">
    <property type="term" value="C:cell division site"/>
    <property type="evidence" value="ECO:0007669"/>
    <property type="project" value="TreeGrafter"/>
</dbReference>
<evidence type="ECO:0000256" key="12">
    <source>
        <dbReference type="ARBA" id="ARBA00023306"/>
    </source>
</evidence>
<feature type="transmembrane region" description="Helical" evidence="23">
    <location>
        <begin position="252"/>
        <end position="269"/>
    </location>
</feature>
<comment type="similarity">
    <text evidence="16">Belongs to the SEDS family. FtsW subfamily.</text>
</comment>
<dbReference type="GO" id="GO:0015648">
    <property type="term" value="F:lipid-linked peptidoglycan transporter activity"/>
    <property type="evidence" value="ECO:0007669"/>
    <property type="project" value="TreeGrafter"/>
</dbReference>
<comment type="pathway">
    <text evidence="2">Cell wall biogenesis; peptidoglycan biosynthesis.</text>
</comment>
<keyword evidence="13" id="KW-0961">Cell wall biogenesis/degradation</keyword>
<gene>
    <name evidence="24" type="primary">ftsW</name>
    <name evidence="24" type="ORF">CSA55_02820</name>
</gene>
<comment type="subcellular location">
    <subcellularLocation>
        <location evidence="1">Cell membrane</location>
        <topology evidence="1">Multi-pass membrane protein</topology>
    </subcellularLocation>
</comment>
<evidence type="ECO:0000256" key="1">
    <source>
        <dbReference type="ARBA" id="ARBA00004651"/>
    </source>
</evidence>
<keyword evidence="6" id="KW-0808">Transferase</keyword>
<feature type="transmembrane region" description="Helical" evidence="23">
    <location>
        <begin position="425"/>
        <end position="447"/>
    </location>
</feature>
<dbReference type="GO" id="GO:0071555">
    <property type="term" value="P:cell wall organization"/>
    <property type="evidence" value="ECO:0007669"/>
    <property type="project" value="UniProtKB-KW"/>
</dbReference>
<dbReference type="EMBL" id="PDSL01000041">
    <property type="protein sequence ID" value="PIE32846.1"/>
    <property type="molecule type" value="Genomic_DNA"/>
</dbReference>
<feature type="transmembrane region" description="Helical" evidence="23">
    <location>
        <begin position="350"/>
        <end position="377"/>
    </location>
</feature>
<evidence type="ECO:0000256" key="14">
    <source>
        <dbReference type="ARBA" id="ARBA00032370"/>
    </source>
</evidence>
<keyword evidence="8" id="KW-0133">Cell shape</keyword>
<evidence type="ECO:0000256" key="23">
    <source>
        <dbReference type="SAM" id="Phobius"/>
    </source>
</evidence>
<keyword evidence="3" id="KW-1003">Cell membrane</keyword>
<feature type="region of interest" description="Disordered" evidence="22">
    <location>
        <begin position="1"/>
        <end position="89"/>
    </location>
</feature>
<dbReference type="GO" id="GO:0051301">
    <property type="term" value="P:cell division"/>
    <property type="evidence" value="ECO:0007669"/>
    <property type="project" value="UniProtKB-KW"/>
</dbReference>
<organism evidence="24 25">
    <name type="scientific">Ilumatobacter coccineus</name>
    <dbReference type="NCBI Taxonomy" id="467094"/>
    <lineage>
        <taxon>Bacteria</taxon>
        <taxon>Bacillati</taxon>
        <taxon>Actinomycetota</taxon>
        <taxon>Acidimicrobiia</taxon>
        <taxon>Acidimicrobiales</taxon>
        <taxon>Ilumatobacteraceae</taxon>
        <taxon>Ilumatobacter</taxon>
    </lineage>
</organism>
<evidence type="ECO:0000256" key="2">
    <source>
        <dbReference type="ARBA" id="ARBA00004752"/>
    </source>
</evidence>
<evidence type="ECO:0000256" key="20">
    <source>
        <dbReference type="ARBA" id="ARBA00049902"/>
    </source>
</evidence>
<protein>
    <recommendedName>
        <fullName evidence="17">Probable peptidoglycan glycosyltransferase FtsW</fullName>
        <ecNumber evidence="19">2.4.99.28</ecNumber>
    </recommendedName>
    <alternativeName>
        <fullName evidence="18">Cell division protein FtsW</fullName>
    </alternativeName>
    <alternativeName>
        <fullName evidence="15">Cell wall polymerase</fullName>
    </alternativeName>
    <alternativeName>
        <fullName evidence="14">Peptidoglycan polymerase</fullName>
    </alternativeName>
</protein>
<evidence type="ECO:0000256" key="22">
    <source>
        <dbReference type="SAM" id="MobiDB-lite"/>
    </source>
</evidence>
<dbReference type="AlphaFoldDB" id="A0A2G6KAV5"/>
<evidence type="ECO:0000256" key="4">
    <source>
        <dbReference type="ARBA" id="ARBA00022618"/>
    </source>
</evidence>
<dbReference type="PANTHER" id="PTHR30474:SF2">
    <property type="entry name" value="PEPTIDOGLYCAN GLYCOSYLTRANSFERASE FTSW-RELATED"/>
    <property type="match status" value="1"/>
</dbReference>
<dbReference type="GO" id="GO:0009252">
    <property type="term" value="P:peptidoglycan biosynthetic process"/>
    <property type="evidence" value="ECO:0007669"/>
    <property type="project" value="UniProtKB-KW"/>
</dbReference>
<evidence type="ECO:0000256" key="16">
    <source>
        <dbReference type="ARBA" id="ARBA00038053"/>
    </source>
</evidence>
<accession>A0A2G6KAV5</accession>
<keyword evidence="7 23" id="KW-0812">Transmembrane</keyword>